<dbReference type="Proteomes" id="UP000325105">
    <property type="component" value="Unassembled WGS sequence"/>
</dbReference>
<proteinExistence type="predicted"/>
<dbReference type="InterPro" id="IPR025402">
    <property type="entry name" value="DMP19_C"/>
</dbReference>
<dbReference type="OrthoDB" id="6334863at2"/>
<name>A0A5S5CV99_9SPHI</name>
<dbReference type="AlphaFoldDB" id="A0A5S5CV99"/>
<evidence type="ECO:0000313" key="3">
    <source>
        <dbReference type="Proteomes" id="UP000325105"/>
    </source>
</evidence>
<reference evidence="2 3" key="1">
    <citation type="submission" date="2019-07" db="EMBL/GenBank/DDBJ databases">
        <title>Genomic Encyclopedia of Archaeal and Bacterial Type Strains, Phase II (KMG-II): from individual species to whole genera.</title>
        <authorList>
            <person name="Goeker M."/>
        </authorList>
    </citation>
    <scope>NUCLEOTIDE SEQUENCE [LARGE SCALE GENOMIC DNA]</scope>
    <source>
        <strain evidence="2 3">DSM 18850</strain>
    </source>
</reference>
<protein>
    <submittedName>
        <fullName evidence="2">Uncharacterized protein DUF4375</fullName>
    </submittedName>
</protein>
<dbReference type="EMBL" id="VNHX01000041">
    <property type="protein sequence ID" value="TYP87014.1"/>
    <property type="molecule type" value="Genomic_DNA"/>
</dbReference>
<sequence>MVRRIIIMGLIATILNLFACSRRTNDNNSGLSKEVEERLSQSIEAFKNRPIHKELTEQIIDSTPDDNLLQVVFDNLSEKQSTDYEKEYETVMSWNKSRQAIYMIWALEAEVNNGGYNQFYSNSSAQFYKHLSDALELVGANKFADLTNRANETFEQEKSKITQHQDGTIEGFSKSYDDNPLNKYDDEFYELYQTENLQQIQVGFIRRNKKEFIDK</sequence>
<accession>A0A5S5CV99</accession>
<keyword evidence="3" id="KW-1185">Reference proteome</keyword>
<evidence type="ECO:0000259" key="1">
    <source>
        <dbReference type="Pfam" id="PF14300"/>
    </source>
</evidence>
<evidence type="ECO:0000313" key="2">
    <source>
        <dbReference type="EMBL" id="TYP87014.1"/>
    </source>
</evidence>
<feature type="domain" description="DNA mimic protein DMP19 C-terminal" evidence="1">
    <location>
        <begin position="94"/>
        <end position="199"/>
    </location>
</feature>
<gene>
    <name evidence="2" type="ORF">BC792_1416</name>
</gene>
<organism evidence="2 3">
    <name type="scientific">Sphingobacterium allocomposti</name>
    <dbReference type="NCBI Taxonomy" id="415956"/>
    <lineage>
        <taxon>Bacteria</taxon>
        <taxon>Pseudomonadati</taxon>
        <taxon>Bacteroidota</taxon>
        <taxon>Sphingobacteriia</taxon>
        <taxon>Sphingobacteriales</taxon>
        <taxon>Sphingobacteriaceae</taxon>
        <taxon>Sphingobacterium</taxon>
    </lineage>
</organism>
<dbReference type="RefSeq" id="WP_148910416.1">
    <property type="nucleotide sequence ID" value="NZ_VNHX01000041.1"/>
</dbReference>
<dbReference type="Pfam" id="PF14300">
    <property type="entry name" value="DMP19"/>
    <property type="match status" value="1"/>
</dbReference>
<dbReference type="Gene3D" id="1.20.1420.60">
    <property type="match status" value="1"/>
</dbReference>
<comment type="caution">
    <text evidence="2">The sequence shown here is derived from an EMBL/GenBank/DDBJ whole genome shotgun (WGS) entry which is preliminary data.</text>
</comment>